<dbReference type="GO" id="GO:0005737">
    <property type="term" value="C:cytoplasm"/>
    <property type="evidence" value="ECO:0007669"/>
    <property type="project" value="UniProtKB-SubCell"/>
</dbReference>
<name>A0A0D2G3D7_9EURO</name>
<evidence type="ECO:0000256" key="4">
    <source>
        <dbReference type="ARBA" id="ARBA00022771"/>
    </source>
</evidence>
<comment type="subcellular location">
    <subcellularLocation>
        <location evidence="1">Cytoplasm</location>
    </subcellularLocation>
</comment>
<feature type="compositionally biased region" description="Polar residues" evidence="7">
    <location>
        <begin position="693"/>
        <end position="702"/>
    </location>
</feature>
<feature type="compositionally biased region" description="Basic and acidic residues" evidence="7">
    <location>
        <begin position="529"/>
        <end position="551"/>
    </location>
</feature>
<organism evidence="9 10">
    <name type="scientific">Rhinocladiella mackenziei CBS 650.93</name>
    <dbReference type="NCBI Taxonomy" id="1442369"/>
    <lineage>
        <taxon>Eukaryota</taxon>
        <taxon>Fungi</taxon>
        <taxon>Dikarya</taxon>
        <taxon>Ascomycota</taxon>
        <taxon>Pezizomycotina</taxon>
        <taxon>Eurotiomycetes</taxon>
        <taxon>Chaetothyriomycetidae</taxon>
        <taxon>Chaetothyriales</taxon>
        <taxon>Herpotrichiellaceae</taxon>
        <taxon>Rhinocladiella</taxon>
    </lineage>
</organism>
<evidence type="ECO:0000256" key="1">
    <source>
        <dbReference type="ARBA" id="ARBA00004496"/>
    </source>
</evidence>
<feature type="region of interest" description="Disordered" evidence="7">
    <location>
        <begin position="668"/>
        <end position="702"/>
    </location>
</feature>
<keyword evidence="4 6" id="KW-0863">Zinc-finger</keyword>
<dbReference type="OrthoDB" id="302966at2759"/>
<sequence>MSSGATSSTTSSKLPPPSSSSNFSPAPTSAGSDISSKRGNTAGSFGAGVSTRHTPQARGNQTLRKQHKAQRKPRLVDEDAVAETAAMRSINSRKGQTSITHLMNFSLPPRPQNHYQHHFHHRQQRRNPTWGLGSGYHAVDKARYVHANYRFIVRPDREYHAQTTDADVYVSWDAVLQVLASAETQAASCPICLSSPVAPRMAKCGHIFCLPCLIRYMHSADETSPLPEKRPRWKKCPICEDSIYISEARPVRWITGPDASLLSEGGDVLLKLLKRESGSTLALPRDTADGYGRNEDIPWFHVAEMMDYARFMKGGEDYMTAQYDQERVDLEAQEKEDELMFGDDNTWTQKAMVSIEDAKQKLSGMGNPPATPTATKQPEIPASWETADQEGPSTLTTAMKFLALDPGPSPTKSSSVAPRSAAGASRQTSHPFYFYHALPNFFLSPLDIRILKTAFGEFSAFPSTILPRVEHISTGHVIDDELRKRAKYMGHLPYGCEVTFLECDWTDIISPVILEQFHDDIAKRRKRNRDKEAREERDRIRAEKEEDDKRWAPARRRRPSSVPRSFSDSDFRPLIDAHTHPNSSPGESALATTPPWNTRTQSSFATLATPGTSPDAPRTVWGTAAVAPTSPPLMAAPEPIPQDDGWLQGWETDLLDENDAVTMVEASLNADNSLQSRPGGGSSKKGKKKKITLMSTNNRRGA</sequence>
<dbReference type="CDD" id="cd16536">
    <property type="entry name" value="RING-HC_RNF10"/>
    <property type="match status" value="1"/>
</dbReference>
<feature type="region of interest" description="Disordered" evidence="7">
    <location>
        <begin position="525"/>
        <end position="619"/>
    </location>
</feature>
<dbReference type="Proteomes" id="UP000053617">
    <property type="component" value="Unassembled WGS sequence"/>
</dbReference>
<dbReference type="InterPro" id="IPR018957">
    <property type="entry name" value="Znf_C3HC4_RING-type"/>
</dbReference>
<evidence type="ECO:0000313" key="10">
    <source>
        <dbReference type="Proteomes" id="UP000053617"/>
    </source>
</evidence>
<dbReference type="InterPro" id="IPR018228">
    <property type="entry name" value="DNase_TatD-rel_CS"/>
</dbReference>
<feature type="compositionally biased region" description="Basic residues" evidence="7">
    <location>
        <begin position="64"/>
        <end position="73"/>
    </location>
</feature>
<keyword evidence="2" id="KW-0963">Cytoplasm</keyword>
<dbReference type="Pfam" id="PF00097">
    <property type="entry name" value="zf-C3HC4"/>
    <property type="match status" value="1"/>
</dbReference>
<feature type="region of interest" description="Disordered" evidence="7">
    <location>
        <begin position="1"/>
        <end position="76"/>
    </location>
</feature>
<dbReference type="GeneID" id="25288201"/>
<evidence type="ECO:0000256" key="2">
    <source>
        <dbReference type="ARBA" id="ARBA00022490"/>
    </source>
</evidence>
<dbReference type="HOGENOM" id="CLU_011811_1_0_1"/>
<dbReference type="InterPro" id="IPR039739">
    <property type="entry name" value="MAG2/RNF10"/>
</dbReference>
<keyword evidence="3" id="KW-0479">Metal-binding</keyword>
<reference evidence="9 10" key="1">
    <citation type="submission" date="2015-01" db="EMBL/GenBank/DDBJ databases">
        <title>The Genome Sequence of Rhinocladiella mackenzie CBS 650.93.</title>
        <authorList>
            <consortium name="The Broad Institute Genomics Platform"/>
            <person name="Cuomo C."/>
            <person name="de Hoog S."/>
            <person name="Gorbushina A."/>
            <person name="Stielow B."/>
            <person name="Teixiera M."/>
            <person name="Abouelleil A."/>
            <person name="Chapman S.B."/>
            <person name="Priest M."/>
            <person name="Young S.K."/>
            <person name="Wortman J."/>
            <person name="Nusbaum C."/>
            <person name="Birren B."/>
        </authorList>
    </citation>
    <scope>NUCLEOTIDE SEQUENCE [LARGE SCALE GENOMIC DNA]</scope>
    <source>
        <strain evidence="9 10">CBS 650.93</strain>
    </source>
</reference>
<dbReference type="GO" id="GO:0000976">
    <property type="term" value="F:transcription cis-regulatory region binding"/>
    <property type="evidence" value="ECO:0007669"/>
    <property type="project" value="TreeGrafter"/>
</dbReference>
<keyword evidence="5" id="KW-0862">Zinc</keyword>
<evidence type="ECO:0000259" key="8">
    <source>
        <dbReference type="PROSITE" id="PS50089"/>
    </source>
</evidence>
<feature type="compositionally biased region" description="Polar residues" evidence="7">
    <location>
        <begin position="30"/>
        <end position="43"/>
    </location>
</feature>
<dbReference type="Gene3D" id="3.30.40.10">
    <property type="entry name" value="Zinc/RING finger domain, C3HC4 (zinc finger)"/>
    <property type="match status" value="1"/>
</dbReference>
<dbReference type="PROSITE" id="PS01137">
    <property type="entry name" value="TATD_1"/>
    <property type="match status" value="1"/>
</dbReference>
<evidence type="ECO:0000256" key="5">
    <source>
        <dbReference type="ARBA" id="ARBA00022833"/>
    </source>
</evidence>
<keyword evidence="10" id="KW-1185">Reference proteome</keyword>
<dbReference type="FunFam" id="3.30.40.10:FF:000512">
    <property type="entry name" value="RING finger domain protein"/>
    <property type="match status" value="1"/>
</dbReference>
<dbReference type="EMBL" id="KN847475">
    <property type="protein sequence ID" value="KIX09052.1"/>
    <property type="molecule type" value="Genomic_DNA"/>
</dbReference>
<proteinExistence type="predicted"/>
<feature type="domain" description="RING-type" evidence="8">
    <location>
        <begin position="189"/>
        <end position="240"/>
    </location>
</feature>
<dbReference type="GO" id="GO:0008270">
    <property type="term" value="F:zinc ion binding"/>
    <property type="evidence" value="ECO:0007669"/>
    <property type="project" value="UniProtKB-KW"/>
</dbReference>
<dbReference type="RefSeq" id="XP_013276188.1">
    <property type="nucleotide sequence ID" value="XM_013420734.1"/>
</dbReference>
<evidence type="ECO:0000313" key="9">
    <source>
        <dbReference type="EMBL" id="KIX09052.1"/>
    </source>
</evidence>
<dbReference type="InterPro" id="IPR001841">
    <property type="entry name" value="Znf_RING"/>
</dbReference>
<dbReference type="InterPro" id="IPR017907">
    <property type="entry name" value="Znf_RING_CS"/>
</dbReference>
<dbReference type="STRING" id="1442369.A0A0D2G3D7"/>
<evidence type="ECO:0000256" key="6">
    <source>
        <dbReference type="PROSITE-ProRule" id="PRU00175"/>
    </source>
</evidence>
<dbReference type="PANTHER" id="PTHR12983:SF9">
    <property type="entry name" value="E3 UBIQUITIN-PROTEIN LIGASE RNF10"/>
    <property type="match status" value="1"/>
</dbReference>
<accession>A0A0D2G3D7</accession>
<evidence type="ECO:0000256" key="7">
    <source>
        <dbReference type="SAM" id="MobiDB-lite"/>
    </source>
</evidence>
<feature type="compositionally biased region" description="Basic and acidic residues" evidence="7">
    <location>
        <begin position="567"/>
        <end position="579"/>
    </location>
</feature>
<feature type="compositionally biased region" description="Low complexity" evidence="7">
    <location>
        <begin position="1"/>
        <end position="29"/>
    </location>
</feature>
<dbReference type="SMART" id="SM00184">
    <property type="entry name" value="RING"/>
    <property type="match status" value="1"/>
</dbReference>
<protein>
    <recommendedName>
        <fullName evidence="8">RING-type domain-containing protein</fullName>
    </recommendedName>
</protein>
<dbReference type="PROSITE" id="PS00518">
    <property type="entry name" value="ZF_RING_1"/>
    <property type="match status" value="1"/>
</dbReference>
<gene>
    <name evidence="9" type="ORF">Z518_00130</name>
</gene>
<dbReference type="InterPro" id="IPR013083">
    <property type="entry name" value="Znf_RING/FYVE/PHD"/>
</dbReference>
<dbReference type="PANTHER" id="PTHR12983">
    <property type="entry name" value="RING FINGER 10 FAMILY MEMBER"/>
    <property type="match status" value="1"/>
</dbReference>
<dbReference type="GO" id="GO:0045944">
    <property type="term" value="P:positive regulation of transcription by RNA polymerase II"/>
    <property type="evidence" value="ECO:0007669"/>
    <property type="project" value="TreeGrafter"/>
</dbReference>
<dbReference type="VEuPathDB" id="FungiDB:Z518_00130"/>
<evidence type="ECO:0000256" key="3">
    <source>
        <dbReference type="ARBA" id="ARBA00022723"/>
    </source>
</evidence>
<dbReference type="AlphaFoldDB" id="A0A0D2G3D7"/>
<feature type="compositionally biased region" description="Polar residues" evidence="7">
    <location>
        <begin position="580"/>
        <end position="612"/>
    </location>
</feature>
<dbReference type="SUPFAM" id="SSF57850">
    <property type="entry name" value="RING/U-box"/>
    <property type="match status" value="1"/>
</dbReference>
<dbReference type="PROSITE" id="PS50089">
    <property type="entry name" value="ZF_RING_2"/>
    <property type="match status" value="1"/>
</dbReference>
<feature type="compositionally biased region" description="Polar residues" evidence="7">
    <location>
        <begin position="51"/>
        <end position="63"/>
    </location>
</feature>